<feature type="non-terminal residue" evidence="5">
    <location>
        <position position="1"/>
    </location>
</feature>
<evidence type="ECO:0000256" key="2">
    <source>
        <dbReference type="ARBA" id="ARBA00022803"/>
    </source>
</evidence>
<feature type="compositionally biased region" description="Basic and acidic residues" evidence="4">
    <location>
        <begin position="163"/>
        <end position="200"/>
    </location>
</feature>
<accession>A0A1D1XPK3</accession>
<evidence type="ECO:0000256" key="1">
    <source>
        <dbReference type="ARBA" id="ARBA00022737"/>
    </source>
</evidence>
<evidence type="ECO:0000256" key="3">
    <source>
        <dbReference type="PROSITE-ProRule" id="PRU00339"/>
    </source>
</evidence>
<dbReference type="Pfam" id="PF14559">
    <property type="entry name" value="TPR_19"/>
    <property type="match status" value="1"/>
</dbReference>
<dbReference type="InterPro" id="IPR019734">
    <property type="entry name" value="TPR_rpt"/>
</dbReference>
<dbReference type="PANTHER" id="PTHR11242">
    <property type="entry name" value="ARYL HYDROCARBON RECEPTOR INTERACTING PROTEIN RELATED"/>
    <property type="match status" value="1"/>
</dbReference>
<dbReference type="AlphaFoldDB" id="A0A1D1XPK3"/>
<proteinExistence type="predicted"/>
<feature type="region of interest" description="Disordered" evidence="4">
    <location>
        <begin position="1"/>
        <end position="21"/>
    </location>
</feature>
<gene>
    <name evidence="5" type="primary">TTC9C</name>
    <name evidence="5" type="ORF">g.14332</name>
</gene>
<organism evidence="5">
    <name type="scientific">Anthurium amnicola</name>
    <dbReference type="NCBI Taxonomy" id="1678845"/>
    <lineage>
        <taxon>Eukaryota</taxon>
        <taxon>Viridiplantae</taxon>
        <taxon>Streptophyta</taxon>
        <taxon>Embryophyta</taxon>
        <taxon>Tracheophyta</taxon>
        <taxon>Spermatophyta</taxon>
        <taxon>Magnoliopsida</taxon>
        <taxon>Liliopsida</taxon>
        <taxon>Araceae</taxon>
        <taxon>Pothoideae</taxon>
        <taxon>Potheae</taxon>
        <taxon>Anthurium</taxon>
    </lineage>
</organism>
<dbReference type="InterPro" id="IPR039663">
    <property type="entry name" value="AIP/AIPL1/TTC9"/>
</dbReference>
<dbReference type="SMART" id="SM00028">
    <property type="entry name" value="TPR"/>
    <property type="match status" value="3"/>
</dbReference>
<evidence type="ECO:0000256" key="4">
    <source>
        <dbReference type="SAM" id="MobiDB-lite"/>
    </source>
</evidence>
<name>A0A1D1XPK3_9ARAE</name>
<reference evidence="5" key="1">
    <citation type="submission" date="2015-07" db="EMBL/GenBank/DDBJ databases">
        <title>Transcriptome Assembly of Anthurium amnicola.</title>
        <authorList>
            <person name="Suzuki J."/>
        </authorList>
    </citation>
    <scope>NUCLEOTIDE SEQUENCE</scope>
</reference>
<feature type="compositionally biased region" description="Basic and acidic residues" evidence="4">
    <location>
        <begin position="10"/>
        <end position="21"/>
    </location>
</feature>
<dbReference type="PROSITE" id="PS50005">
    <property type="entry name" value="TPR"/>
    <property type="match status" value="2"/>
</dbReference>
<feature type="region of interest" description="Disordered" evidence="4">
    <location>
        <begin position="163"/>
        <end position="223"/>
    </location>
</feature>
<dbReference type="InterPro" id="IPR011990">
    <property type="entry name" value="TPR-like_helical_dom_sf"/>
</dbReference>
<feature type="repeat" description="TPR" evidence="3">
    <location>
        <begin position="81"/>
        <end position="114"/>
    </location>
</feature>
<feature type="repeat" description="TPR" evidence="3">
    <location>
        <begin position="115"/>
        <end position="148"/>
    </location>
</feature>
<dbReference type="EMBL" id="GDJX01023623">
    <property type="protein sequence ID" value="JAT44313.1"/>
    <property type="molecule type" value="Transcribed_RNA"/>
</dbReference>
<protein>
    <submittedName>
        <fullName evidence="5">Tetratricopeptide repeat protein 9C</fullName>
    </submittedName>
</protein>
<keyword evidence="2 3" id="KW-0802">TPR repeat</keyword>
<dbReference type="SUPFAM" id="SSF48452">
    <property type="entry name" value="TPR-like"/>
    <property type="match status" value="1"/>
</dbReference>
<evidence type="ECO:0000313" key="5">
    <source>
        <dbReference type="EMBL" id="JAT44313.1"/>
    </source>
</evidence>
<dbReference type="Gene3D" id="1.25.40.10">
    <property type="entry name" value="Tetratricopeptide repeat domain"/>
    <property type="match status" value="1"/>
</dbReference>
<keyword evidence="1" id="KW-0677">Repeat</keyword>
<sequence length="223" mass="26018">RMQSNNNTNNEEKLAAGKLEKDQGNECFKKGEVKQALRHYHQALLHLHGLQNNKTFAVFRKEQEEEPKKDPLQEDIMKTTSVIYSNMAACLIKSQKWDRAIDCAVKALKNDPENTKALFRRAQAYINEGNTTRAREDLEKLTAKNPDDAAVKREWYNLKLKEKEQDEKQRKDLKGMFDRMRKQEEKEEAEEKNNENKDDTYTSSSASSSKTNTMEPRFIELED</sequence>
<dbReference type="PANTHER" id="PTHR11242:SF18">
    <property type="entry name" value="PEPTIDYLPROLYL ISOMERASE"/>
    <property type="match status" value="1"/>
</dbReference>